<proteinExistence type="predicted"/>
<protein>
    <submittedName>
        <fullName evidence="1">Uncharacterized protein</fullName>
    </submittedName>
</protein>
<dbReference type="OrthoDB" id="5573720at2759"/>
<evidence type="ECO:0000313" key="1">
    <source>
        <dbReference type="EMBL" id="ORX71263.1"/>
    </source>
</evidence>
<organism evidence="1 2">
    <name type="scientific">Linderina pennispora</name>
    <dbReference type="NCBI Taxonomy" id="61395"/>
    <lineage>
        <taxon>Eukaryota</taxon>
        <taxon>Fungi</taxon>
        <taxon>Fungi incertae sedis</taxon>
        <taxon>Zoopagomycota</taxon>
        <taxon>Kickxellomycotina</taxon>
        <taxon>Kickxellomycetes</taxon>
        <taxon>Kickxellales</taxon>
        <taxon>Kickxellaceae</taxon>
        <taxon>Linderina</taxon>
    </lineage>
</organism>
<dbReference type="AlphaFoldDB" id="A0A1Y1WCJ6"/>
<dbReference type="EMBL" id="MCFD01000004">
    <property type="protein sequence ID" value="ORX71263.1"/>
    <property type="molecule type" value="Genomic_DNA"/>
</dbReference>
<sequence>MKTLAISSRFCGLCGPSASSRLQQTRRLGHKVVANIPEIAWQSGRQRQPAEYRNTTQQQMQPQQETVRCATAALNHAHTTARRRHRGAFYGDAYPMYSQVERSPKTMPRFVPATTKLHDALAMPIDRQKILFNPWTILLELLHDPRLDWEFDNNKLLIAIGHLNWVHVDNLVAQRPLFAKYLFSTGCVRAKEDASTQLPDRIMGPEERQGTDLTPPILSMLELQAAFKKTRIVFGARLGMRKQFGMLVRSSFDHSPGLALNTLMSWGGEYTEFLTPYNAIRLTSAYFPNVEAAQQRIGEAWMMFNHLIYCNRHAPPPQHLDLDTPIDQRSQLRGGGRGYASDLFASLQAFDHQAEAARILSSMYHEHQTGCSNEPSHLPLQLP</sequence>
<keyword evidence="2" id="KW-1185">Reference proteome</keyword>
<dbReference type="RefSeq" id="XP_040744778.1">
    <property type="nucleotide sequence ID" value="XM_040887026.1"/>
</dbReference>
<comment type="caution">
    <text evidence="1">The sequence shown here is derived from an EMBL/GenBank/DDBJ whole genome shotgun (WGS) entry which is preliminary data.</text>
</comment>
<dbReference type="GeneID" id="63803674"/>
<dbReference type="Proteomes" id="UP000193922">
    <property type="component" value="Unassembled WGS sequence"/>
</dbReference>
<reference evidence="1 2" key="1">
    <citation type="submission" date="2016-07" db="EMBL/GenBank/DDBJ databases">
        <title>Pervasive Adenine N6-methylation of Active Genes in Fungi.</title>
        <authorList>
            <consortium name="DOE Joint Genome Institute"/>
            <person name="Mondo S.J."/>
            <person name="Dannebaum R.O."/>
            <person name="Kuo R.C."/>
            <person name="Labutti K."/>
            <person name="Haridas S."/>
            <person name="Kuo A."/>
            <person name="Salamov A."/>
            <person name="Ahrendt S.R."/>
            <person name="Lipzen A."/>
            <person name="Sullivan W."/>
            <person name="Andreopoulos W.B."/>
            <person name="Clum A."/>
            <person name="Lindquist E."/>
            <person name="Daum C."/>
            <person name="Ramamoorthy G.K."/>
            <person name="Gryganskyi A."/>
            <person name="Culley D."/>
            <person name="Magnuson J.K."/>
            <person name="James T.Y."/>
            <person name="O'Malley M.A."/>
            <person name="Stajich J.E."/>
            <person name="Spatafora J.W."/>
            <person name="Visel A."/>
            <person name="Grigoriev I.V."/>
        </authorList>
    </citation>
    <scope>NUCLEOTIDE SEQUENCE [LARGE SCALE GENOMIC DNA]</scope>
    <source>
        <strain evidence="1 2">ATCC 12442</strain>
    </source>
</reference>
<evidence type="ECO:0000313" key="2">
    <source>
        <dbReference type="Proteomes" id="UP000193922"/>
    </source>
</evidence>
<name>A0A1Y1WCJ6_9FUNG</name>
<accession>A0A1Y1WCJ6</accession>
<gene>
    <name evidence="1" type="ORF">DL89DRAFT_266282</name>
</gene>